<organism evidence="4 5">
    <name type="scientific">Fusarium austroafricanum</name>
    <dbReference type="NCBI Taxonomy" id="2364996"/>
    <lineage>
        <taxon>Eukaryota</taxon>
        <taxon>Fungi</taxon>
        <taxon>Dikarya</taxon>
        <taxon>Ascomycota</taxon>
        <taxon>Pezizomycotina</taxon>
        <taxon>Sordariomycetes</taxon>
        <taxon>Hypocreomycetidae</taxon>
        <taxon>Hypocreales</taxon>
        <taxon>Nectriaceae</taxon>
        <taxon>Fusarium</taxon>
        <taxon>Fusarium concolor species complex</taxon>
    </lineage>
</organism>
<protein>
    <submittedName>
        <fullName evidence="4">L-aminoadipate-semialdehyde dehydrogenase</fullName>
    </submittedName>
</protein>
<dbReference type="Gene3D" id="3.40.50.12780">
    <property type="entry name" value="N-terminal domain of ligase-like"/>
    <property type="match status" value="2"/>
</dbReference>
<dbReference type="SUPFAM" id="SSF56801">
    <property type="entry name" value="Acetyl-CoA synthetase-like"/>
    <property type="match status" value="1"/>
</dbReference>
<gene>
    <name evidence="4" type="ORF">F53441_4171</name>
</gene>
<evidence type="ECO:0000313" key="4">
    <source>
        <dbReference type="EMBL" id="KAF4453084.1"/>
    </source>
</evidence>
<accession>A0A8H4KPB9</accession>
<keyword evidence="5" id="KW-1185">Reference proteome</keyword>
<dbReference type="OrthoDB" id="329835at2759"/>
<dbReference type="PANTHER" id="PTHR44845">
    <property type="entry name" value="CARRIER DOMAIN-CONTAINING PROTEIN"/>
    <property type="match status" value="1"/>
</dbReference>
<sequence length="536" mass="57908">MASIPDPTTDLDWAYNGTHHLTEAGVINGDVVMIWAHRSVDLVVAIMGTLASGATFSVLDSLYPPRPLAPLVRRYIDEEPNLKTEVPSLRIGDDGILAGDEVDGADIFAEVRAKAASRPDVIVGPDSNPTLSGSEGKPKVNLFFFLGLLTILSSAIYSPPILGSSASLPSKEDIQHEKIAEWVREHKPTHLTPAMGQILVGGATAEFPSLDSAFFVGDVLTTGDCRQLRKLAENANIVNMYGTTETQRAVSYFEIPSRSKVPNALDALGDTVLAGKGMQNVQLLVIDRQDRNMLCDVGEVGEVFRTSREIQLIAHVRSVKDPKGTFSRLRRSLEGYGMWRDDGLDTEYYVNLSDKQIIAGQGAILEEDDLMGSRTGLGTGVRPHIVNIVNAVPVNHVANVVVWKDELENYVTTGGQEKDQEQHALIPLYHFCVNDLLANTRAPELSDSNTVKVLKEDAEHWTGIDESSGYGVSRVDIGRFLRFLAETQFISWPAGRGRPLPEVNLTAAQLGAVGVVGGRGGSDAPAVTTAVGAPKL</sequence>
<keyword evidence="1" id="KW-0596">Phosphopantetheine</keyword>
<reference evidence="4" key="1">
    <citation type="submission" date="2020-01" db="EMBL/GenBank/DDBJ databases">
        <title>Identification and distribution of gene clusters putatively required for synthesis of sphingolipid metabolism inhibitors in phylogenetically diverse species of the filamentous fungus Fusarium.</title>
        <authorList>
            <person name="Kim H.-S."/>
            <person name="Busman M."/>
            <person name="Brown D.W."/>
            <person name="Divon H."/>
            <person name="Uhlig S."/>
            <person name="Proctor R.H."/>
        </authorList>
    </citation>
    <scope>NUCLEOTIDE SEQUENCE</scope>
    <source>
        <strain evidence="4">NRRL 53441</strain>
    </source>
</reference>
<dbReference type="Pfam" id="PF00501">
    <property type="entry name" value="AMP-binding"/>
    <property type="match status" value="1"/>
</dbReference>
<dbReference type="InterPro" id="IPR042099">
    <property type="entry name" value="ANL_N_sf"/>
</dbReference>
<evidence type="ECO:0000313" key="5">
    <source>
        <dbReference type="Proteomes" id="UP000605986"/>
    </source>
</evidence>
<proteinExistence type="predicted"/>
<feature type="domain" description="AMP-dependent synthetase/ligase" evidence="3">
    <location>
        <begin position="152"/>
        <end position="304"/>
    </location>
</feature>
<dbReference type="PANTHER" id="PTHR44845:SF1">
    <property type="entry name" value="L-2-AMINOADIPATE REDUCTASE"/>
    <property type="match status" value="1"/>
</dbReference>
<evidence type="ECO:0000259" key="3">
    <source>
        <dbReference type="Pfam" id="PF00501"/>
    </source>
</evidence>
<comment type="caution">
    <text evidence="4">The sequence shown here is derived from an EMBL/GenBank/DDBJ whole genome shotgun (WGS) entry which is preliminary data.</text>
</comment>
<dbReference type="Proteomes" id="UP000605986">
    <property type="component" value="Unassembled WGS sequence"/>
</dbReference>
<evidence type="ECO:0000256" key="1">
    <source>
        <dbReference type="ARBA" id="ARBA00022450"/>
    </source>
</evidence>
<dbReference type="InterPro" id="IPR000873">
    <property type="entry name" value="AMP-dep_synth/lig_dom"/>
</dbReference>
<keyword evidence="2" id="KW-0597">Phosphoprotein</keyword>
<evidence type="ECO:0000256" key="2">
    <source>
        <dbReference type="ARBA" id="ARBA00022553"/>
    </source>
</evidence>
<name>A0A8H4KPB9_9HYPO</name>
<dbReference type="AlphaFoldDB" id="A0A8H4KPB9"/>
<dbReference type="EMBL" id="JAADJG010000164">
    <property type="protein sequence ID" value="KAF4453084.1"/>
    <property type="molecule type" value="Genomic_DNA"/>
</dbReference>